<dbReference type="AlphaFoldDB" id="W1PFR7"/>
<dbReference type="HOGENOM" id="CLU_1752186_0_0_1"/>
<gene>
    <name evidence="2" type="ORF">AMTR_s00058p00042080</name>
</gene>
<feature type="compositionally biased region" description="Basic and acidic residues" evidence="1">
    <location>
        <begin position="59"/>
        <end position="71"/>
    </location>
</feature>
<protein>
    <submittedName>
        <fullName evidence="2">Uncharacterized protein</fullName>
    </submittedName>
</protein>
<reference evidence="3" key="1">
    <citation type="journal article" date="2013" name="Science">
        <title>The Amborella genome and the evolution of flowering plants.</title>
        <authorList>
            <consortium name="Amborella Genome Project"/>
        </authorList>
    </citation>
    <scope>NUCLEOTIDE SEQUENCE [LARGE SCALE GENOMIC DNA]</scope>
</reference>
<feature type="region of interest" description="Disordered" evidence="1">
    <location>
        <begin position="1"/>
        <end position="118"/>
    </location>
</feature>
<proteinExistence type="predicted"/>
<sequence>MRSSKTRGGFQRGKRGWEGGQQEEKGSIVHVSGFGGGGGDPGGESKFTRGGGGDDWFEDGGRTVDGSKEMEATTGGERGAESKGGKGDARAQQEQESWRPRWQGSEMRRRRERTHQRVFCSKGMGLPIVISPISRRLGDRPFEDGTHGP</sequence>
<dbReference type="Proteomes" id="UP000017836">
    <property type="component" value="Unassembled WGS sequence"/>
</dbReference>
<dbReference type="Gramene" id="ERN06486">
    <property type="protein sequence ID" value="ERN06486"/>
    <property type="gene ID" value="AMTR_s00058p00042080"/>
</dbReference>
<keyword evidence="3" id="KW-1185">Reference proteome</keyword>
<feature type="compositionally biased region" description="Basic and acidic residues" evidence="1">
    <location>
        <begin position="78"/>
        <end position="99"/>
    </location>
</feature>
<dbReference type="EMBL" id="KI393888">
    <property type="protein sequence ID" value="ERN06486.1"/>
    <property type="molecule type" value="Genomic_DNA"/>
</dbReference>
<accession>W1PFR7</accession>
<feature type="compositionally biased region" description="Gly residues" evidence="1">
    <location>
        <begin position="33"/>
        <end position="42"/>
    </location>
</feature>
<evidence type="ECO:0000313" key="3">
    <source>
        <dbReference type="Proteomes" id="UP000017836"/>
    </source>
</evidence>
<evidence type="ECO:0000313" key="2">
    <source>
        <dbReference type="EMBL" id="ERN06486.1"/>
    </source>
</evidence>
<organism evidence="2 3">
    <name type="scientific">Amborella trichopoda</name>
    <dbReference type="NCBI Taxonomy" id="13333"/>
    <lineage>
        <taxon>Eukaryota</taxon>
        <taxon>Viridiplantae</taxon>
        <taxon>Streptophyta</taxon>
        <taxon>Embryophyta</taxon>
        <taxon>Tracheophyta</taxon>
        <taxon>Spermatophyta</taxon>
        <taxon>Magnoliopsida</taxon>
        <taxon>Amborellales</taxon>
        <taxon>Amborellaceae</taxon>
        <taxon>Amborella</taxon>
    </lineage>
</organism>
<evidence type="ECO:0000256" key="1">
    <source>
        <dbReference type="SAM" id="MobiDB-lite"/>
    </source>
</evidence>
<name>W1PFR7_AMBTC</name>